<dbReference type="InterPro" id="IPR009351">
    <property type="entry name" value="AlkZ-like"/>
</dbReference>
<dbReference type="RefSeq" id="WP_326565450.1">
    <property type="nucleotide sequence ID" value="NZ_CP142149.1"/>
</dbReference>
<dbReference type="PANTHER" id="PTHR30528">
    <property type="entry name" value="CYTOPLASMIC PROTEIN"/>
    <property type="match status" value="1"/>
</dbReference>
<reference evidence="1 2" key="1">
    <citation type="journal article" date="2015" name="Int. J. Syst. Evol. Microbiol.">
        <title>Amycolatopsis rhabdoformis sp. nov., an actinomycete isolated from a tropical forest soil.</title>
        <authorList>
            <person name="Souza W.R."/>
            <person name="Silva R.E."/>
            <person name="Goodfellow M."/>
            <person name="Busarakam K."/>
            <person name="Figueiro F.S."/>
            <person name="Ferreira D."/>
            <person name="Rodrigues-Filho E."/>
            <person name="Moraes L.A.B."/>
            <person name="Zucchi T.D."/>
        </authorList>
    </citation>
    <scope>NUCLEOTIDE SEQUENCE [LARGE SCALE GENOMIC DNA]</scope>
    <source>
        <strain evidence="1 2">NCIMB 14900</strain>
    </source>
</reference>
<keyword evidence="2" id="KW-1185">Reference proteome</keyword>
<accession>A0ABZ1HYL7</accession>
<dbReference type="EMBL" id="CP142149">
    <property type="protein sequence ID" value="WSE26479.1"/>
    <property type="molecule type" value="Genomic_DNA"/>
</dbReference>
<dbReference type="Proteomes" id="UP001330812">
    <property type="component" value="Chromosome"/>
</dbReference>
<proteinExistence type="predicted"/>
<evidence type="ECO:0000313" key="1">
    <source>
        <dbReference type="EMBL" id="WSE26479.1"/>
    </source>
</evidence>
<sequence>MELRTRDARRLAVGSQHLDAAGAADVGEALDSLRCLQLDPITVVAHSHHLVLRSRVRDYDPAHLDTLLWGERRLFEYWAHAASIVLAEDYALHHALMRVYPAGKSAYGRRVAEFLHGNEALRDHILDRLREAGPLPAGAFEDRSTVGWVSGGWTTGKNVERMLDVLWFRGEIMVAARAGGKRLWDLASRCLPTGLDRTPLPEAEIVTRSAEHALRALGVARQADIEQHFVRDRYPGLTEVLATLVEAGRVVPVTLEKDPTQWYVHADRLPLLEAAWSPRTTVLSPFDNLICDRARTRRLWDFAFRTEMYVPKAKRRYGYYVLPILHGDRLIGRIAPRVDRRRGVLELEGVYAEDGAPARAGAAVRRAITELATFTGAEHVEYSGPVPEPWRAALLRN</sequence>
<organism evidence="1 2">
    <name type="scientific">Amycolatopsis rhabdoformis</name>
    <dbReference type="NCBI Taxonomy" id="1448059"/>
    <lineage>
        <taxon>Bacteria</taxon>
        <taxon>Bacillati</taxon>
        <taxon>Actinomycetota</taxon>
        <taxon>Actinomycetes</taxon>
        <taxon>Pseudonocardiales</taxon>
        <taxon>Pseudonocardiaceae</taxon>
        <taxon>Amycolatopsis</taxon>
    </lineage>
</organism>
<dbReference type="PANTHER" id="PTHR30528:SF0">
    <property type="entry name" value="CYTOPLASMIC PROTEIN"/>
    <property type="match status" value="1"/>
</dbReference>
<name>A0ABZ1HYL7_9PSEU</name>
<protein>
    <submittedName>
        <fullName evidence="1">Crosslink repair DNA glycosylase YcaQ family protein</fullName>
    </submittedName>
</protein>
<dbReference type="Pfam" id="PF06224">
    <property type="entry name" value="AlkZ-like"/>
    <property type="match status" value="1"/>
</dbReference>
<evidence type="ECO:0000313" key="2">
    <source>
        <dbReference type="Proteomes" id="UP001330812"/>
    </source>
</evidence>
<gene>
    <name evidence="1" type="ORF">VSH64_26750</name>
</gene>